<dbReference type="PROSITE" id="PS50850">
    <property type="entry name" value="MFS"/>
    <property type="match status" value="1"/>
</dbReference>
<feature type="transmembrane region" description="Helical" evidence="6">
    <location>
        <begin position="179"/>
        <end position="202"/>
    </location>
</feature>
<dbReference type="CDD" id="cd17323">
    <property type="entry name" value="MFS_Tpo1_MDR_like"/>
    <property type="match status" value="1"/>
</dbReference>
<evidence type="ECO:0000256" key="2">
    <source>
        <dbReference type="ARBA" id="ARBA00022692"/>
    </source>
</evidence>
<proteinExistence type="predicted"/>
<evidence type="ECO:0000256" key="1">
    <source>
        <dbReference type="ARBA" id="ARBA00004141"/>
    </source>
</evidence>
<comment type="subcellular location">
    <subcellularLocation>
        <location evidence="1">Membrane</location>
        <topology evidence="1">Multi-pass membrane protein</topology>
    </subcellularLocation>
</comment>
<feature type="transmembrane region" description="Helical" evidence="6">
    <location>
        <begin position="144"/>
        <end position="167"/>
    </location>
</feature>
<reference evidence="8" key="1">
    <citation type="submission" date="2014-08" db="EMBL/GenBank/DDBJ databases">
        <authorList>
            <person name="Sharma Rahul"/>
            <person name="Thines Marco"/>
        </authorList>
    </citation>
    <scope>NUCLEOTIDE SEQUENCE</scope>
</reference>
<feature type="compositionally biased region" description="Basic and acidic residues" evidence="5">
    <location>
        <begin position="488"/>
        <end position="513"/>
    </location>
</feature>
<dbReference type="AlphaFoldDB" id="A0A0F7SF31"/>
<dbReference type="GO" id="GO:0022857">
    <property type="term" value="F:transmembrane transporter activity"/>
    <property type="evidence" value="ECO:0007669"/>
    <property type="project" value="InterPro"/>
</dbReference>
<dbReference type="SUPFAM" id="SSF103473">
    <property type="entry name" value="MFS general substrate transporter"/>
    <property type="match status" value="1"/>
</dbReference>
<dbReference type="EMBL" id="LN483167">
    <property type="protein sequence ID" value="CDZ96695.1"/>
    <property type="molecule type" value="Genomic_DNA"/>
</dbReference>
<evidence type="ECO:0000313" key="8">
    <source>
        <dbReference type="EMBL" id="CDZ96695.1"/>
    </source>
</evidence>
<feature type="transmembrane region" description="Helical" evidence="6">
    <location>
        <begin position="322"/>
        <end position="341"/>
    </location>
</feature>
<sequence>MANEKKPSDDVKRGGLNDEQVEELEREGKIIVVHFEDGDEENPMNWPKSKKWITTILLCAMTLFIGLATSAYSVGISSMCEEFGVDSEVGQVGMFVFNAAFSVVPLFFAPLSETIGRNPVYLVNYALFTVFFIPLALGKNIWTIIIARFFSGIFGAAGTTLIGGGLSDIWVTSERSAPMALFSFAAVLGTILAPLYSGYILLYKGWRWIQWVQLIVNGVVCLIEFAFCRETRGAVILTKRAKKLRKDTGDERYRSPVELERDSYKDVLKDSCTKAVKLLVHEPTVIFFSFYLAFSWSMIFLFFTVIPLTFEGNHGWKTGNSGLAYLGLVVGTCLGYATNFWQDHLYDKATAANGGVARPEARLYGMMAGAVIFPIGMWIFSWTQFGYVHWIAPIIALVPMVFGIYHIFVATYSYLTDAYGENGSSAVAGQGFIRNLMAASLPLFGGYMFKGMTYQGAGSFLAGLATLAAPFPFLLYKYGPTIREKSKFASTMDKKNKNQTEKKQQQKGRRSESTLDESSASEA</sequence>
<evidence type="ECO:0000259" key="7">
    <source>
        <dbReference type="PROSITE" id="PS50850"/>
    </source>
</evidence>
<protein>
    <submittedName>
        <fullName evidence="8">Synaptic vesicle transporter SVOP and related transporters (Major facilitator superfamily)</fullName>
    </submittedName>
</protein>
<dbReference type="InterPro" id="IPR020846">
    <property type="entry name" value="MFS_dom"/>
</dbReference>
<dbReference type="PANTHER" id="PTHR23502">
    <property type="entry name" value="MAJOR FACILITATOR SUPERFAMILY"/>
    <property type="match status" value="1"/>
</dbReference>
<feature type="transmembrane region" description="Helical" evidence="6">
    <location>
        <begin position="361"/>
        <end position="381"/>
    </location>
</feature>
<feature type="transmembrane region" description="Helical" evidence="6">
    <location>
        <begin position="387"/>
        <end position="415"/>
    </location>
</feature>
<dbReference type="InterPro" id="IPR011701">
    <property type="entry name" value="MFS"/>
</dbReference>
<feature type="transmembrane region" description="Helical" evidence="6">
    <location>
        <begin position="121"/>
        <end position="138"/>
    </location>
</feature>
<name>A0A0F7SF31_PHARH</name>
<dbReference type="PANTHER" id="PTHR23502:SF45">
    <property type="entry name" value="MAJOR FACILITATOR SUPERFAMILY (MFS) PROFILE DOMAIN-CONTAINING PROTEIN"/>
    <property type="match status" value="1"/>
</dbReference>
<feature type="transmembrane region" description="Helical" evidence="6">
    <location>
        <begin position="52"/>
        <end position="72"/>
    </location>
</feature>
<keyword evidence="3 6" id="KW-1133">Transmembrane helix</keyword>
<evidence type="ECO:0000256" key="5">
    <source>
        <dbReference type="SAM" id="MobiDB-lite"/>
    </source>
</evidence>
<dbReference type="FunFam" id="1.20.1250.20:FF:000082">
    <property type="entry name" value="MFS multidrug transporter, putative"/>
    <property type="match status" value="1"/>
</dbReference>
<feature type="domain" description="Major facilitator superfamily (MFS) profile" evidence="7">
    <location>
        <begin position="54"/>
        <end position="480"/>
    </location>
</feature>
<organism evidence="8">
    <name type="scientific">Phaffia rhodozyma</name>
    <name type="common">Yeast</name>
    <name type="synonym">Xanthophyllomyces dendrorhous</name>
    <dbReference type="NCBI Taxonomy" id="264483"/>
    <lineage>
        <taxon>Eukaryota</taxon>
        <taxon>Fungi</taxon>
        <taxon>Dikarya</taxon>
        <taxon>Basidiomycota</taxon>
        <taxon>Agaricomycotina</taxon>
        <taxon>Tremellomycetes</taxon>
        <taxon>Cystofilobasidiales</taxon>
        <taxon>Mrakiaceae</taxon>
        <taxon>Phaffia</taxon>
    </lineage>
</organism>
<feature type="transmembrane region" description="Helical" evidence="6">
    <location>
        <begin position="285"/>
        <end position="310"/>
    </location>
</feature>
<feature type="region of interest" description="Disordered" evidence="5">
    <location>
        <begin position="488"/>
        <end position="523"/>
    </location>
</feature>
<dbReference type="Gene3D" id="1.20.1250.20">
    <property type="entry name" value="MFS general substrate transporter like domains"/>
    <property type="match status" value="1"/>
</dbReference>
<dbReference type="InterPro" id="IPR036259">
    <property type="entry name" value="MFS_trans_sf"/>
</dbReference>
<evidence type="ECO:0000256" key="4">
    <source>
        <dbReference type="ARBA" id="ARBA00023136"/>
    </source>
</evidence>
<dbReference type="Pfam" id="PF07690">
    <property type="entry name" value="MFS_1"/>
    <property type="match status" value="1"/>
</dbReference>
<feature type="transmembrane region" description="Helical" evidence="6">
    <location>
        <begin position="92"/>
        <end position="109"/>
    </location>
</feature>
<feature type="transmembrane region" description="Helical" evidence="6">
    <location>
        <begin position="427"/>
        <end position="449"/>
    </location>
</feature>
<keyword evidence="4 6" id="KW-0472">Membrane</keyword>
<dbReference type="GO" id="GO:0005886">
    <property type="term" value="C:plasma membrane"/>
    <property type="evidence" value="ECO:0007669"/>
    <property type="project" value="TreeGrafter"/>
</dbReference>
<accession>A0A0F7SF31</accession>
<feature type="transmembrane region" description="Helical" evidence="6">
    <location>
        <begin position="208"/>
        <end position="227"/>
    </location>
</feature>
<evidence type="ECO:0000256" key="6">
    <source>
        <dbReference type="SAM" id="Phobius"/>
    </source>
</evidence>
<keyword evidence="2 6" id="KW-0812">Transmembrane</keyword>
<evidence type="ECO:0000256" key="3">
    <source>
        <dbReference type="ARBA" id="ARBA00022989"/>
    </source>
</evidence>
<feature type="transmembrane region" description="Helical" evidence="6">
    <location>
        <begin position="455"/>
        <end position="476"/>
    </location>
</feature>